<dbReference type="Gene3D" id="2.40.50.100">
    <property type="match status" value="1"/>
</dbReference>
<keyword evidence="2" id="KW-1185">Reference proteome</keyword>
<gene>
    <name evidence="1" type="ORF">FNU76_11720</name>
</gene>
<dbReference type="KEGG" id="cari:FNU76_11720"/>
<protein>
    <recommendedName>
        <fullName evidence="3">Lipoyl-binding domain-containing protein</fullName>
    </recommendedName>
</protein>
<organism evidence="1 2">
    <name type="scientific">Chitinimonas arctica</name>
    <dbReference type="NCBI Taxonomy" id="2594795"/>
    <lineage>
        <taxon>Bacteria</taxon>
        <taxon>Pseudomonadati</taxon>
        <taxon>Pseudomonadota</taxon>
        <taxon>Betaproteobacteria</taxon>
        <taxon>Neisseriales</taxon>
        <taxon>Chitinibacteraceae</taxon>
        <taxon>Chitinimonas</taxon>
    </lineage>
</organism>
<dbReference type="EMBL" id="CP041730">
    <property type="protein sequence ID" value="QDQ26977.1"/>
    <property type="molecule type" value="Genomic_DNA"/>
</dbReference>
<dbReference type="AlphaFoldDB" id="A0A516SFN6"/>
<dbReference type="InterPro" id="IPR011053">
    <property type="entry name" value="Single_hybrid_motif"/>
</dbReference>
<accession>A0A516SFN6</accession>
<dbReference type="SUPFAM" id="SSF51230">
    <property type="entry name" value="Single hybrid motif"/>
    <property type="match status" value="1"/>
</dbReference>
<name>A0A516SFN6_9NEIS</name>
<evidence type="ECO:0000313" key="2">
    <source>
        <dbReference type="Proteomes" id="UP000317550"/>
    </source>
</evidence>
<reference evidence="2" key="1">
    <citation type="submission" date="2019-07" db="EMBL/GenBank/DDBJ databases">
        <title>Chitinimonas sp. nov., isolated from Ny-Alesund, arctica soil.</title>
        <authorList>
            <person name="Xu Q."/>
            <person name="Peng F."/>
        </authorList>
    </citation>
    <scope>NUCLEOTIDE SEQUENCE [LARGE SCALE GENOMIC DNA]</scope>
    <source>
        <strain evidence="2">R3-44</strain>
    </source>
</reference>
<dbReference type="RefSeq" id="WP_144278370.1">
    <property type="nucleotide sequence ID" value="NZ_CP041730.1"/>
</dbReference>
<sequence length="164" mass="17486">MPVTTHLVCAPDDLLPPAMVMEWLVPPGREVAADTPLVRLAVAGEPHLVLTPIAGILTEHCVALGEPLGASDLLAMIEAEEPEFGMALIAAEDADDNLRIPACRLGGGQAPQEWDGDALALCAALGLSPDEVPCAGRRLARQDVERHVRQELRALDAARELLRR</sequence>
<evidence type="ECO:0000313" key="1">
    <source>
        <dbReference type="EMBL" id="QDQ26977.1"/>
    </source>
</evidence>
<dbReference type="Proteomes" id="UP000317550">
    <property type="component" value="Chromosome"/>
</dbReference>
<dbReference type="OrthoDB" id="9805770at2"/>
<proteinExistence type="predicted"/>
<evidence type="ECO:0008006" key="3">
    <source>
        <dbReference type="Google" id="ProtNLM"/>
    </source>
</evidence>